<organism evidence="1 2">
    <name type="scientific">Candidatus Jettenia ecosi</name>
    <dbReference type="NCBI Taxonomy" id="2494326"/>
    <lineage>
        <taxon>Bacteria</taxon>
        <taxon>Pseudomonadati</taxon>
        <taxon>Planctomycetota</taxon>
        <taxon>Candidatus Brocadiia</taxon>
        <taxon>Candidatus Brocadiales</taxon>
        <taxon>Candidatus Brocadiaceae</taxon>
        <taxon>Candidatus Jettenia</taxon>
    </lineage>
</organism>
<dbReference type="AlphaFoldDB" id="A0A533QRZ0"/>
<accession>A0A533QRZ0</accession>
<gene>
    <name evidence="1" type="ORF">JETT_0385</name>
</gene>
<dbReference type="EMBL" id="SULG01000004">
    <property type="protein sequence ID" value="TLD43380.1"/>
    <property type="molecule type" value="Genomic_DNA"/>
</dbReference>
<comment type="caution">
    <text evidence="1">The sequence shown here is derived from an EMBL/GenBank/DDBJ whole genome shotgun (WGS) entry which is preliminary data.</text>
</comment>
<evidence type="ECO:0000313" key="2">
    <source>
        <dbReference type="Proteomes" id="UP000319783"/>
    </source>
</evidence>
<evidence type="ECO:0000313" key="1">
    <source>
        <dbReference type="EMBL" id="TLD43380.1"/>
    </source>
</evidence>
<protein>
    <submittedName>
        <fullName evidence="1">Uncharacterized protein</fullName>
    </submittedName>
</protein>
<dbReference type="Proteomes" id="UP000319783">
    <property type="component" value="Unassembled WGS sequence"/>
</dbReference>
<reference evidence="1 2" key="1">
    <citation type="submission" date="2019-04" db="EMBL/GenBank/DDBJ databases">
        <title>Genome of a novel bacterium Candidatus Jettenia ecosi reconstructed from metagenome of an anammox bioreactor.</title>
        <authorList>
            <person name="Mardanov A.V."/>
            <person name="Beletsky A.V."/>
            <person name="Ravin N.V."/>
            <person name="Botchkova E.A."/>
            <person name="Litti Y.V."/>
            <person name="Nozhevnikova A.N."/>
        </authorList>
    </citation>
    <scope>NUCLEOTIDE SEQUENCE [LARGE SCALE GENOMIC DNA]</scope>
    <source>
        <strain evidence="1">J2</strain>
    </source>
</reference>
<name>A0A533QRZ0_9BACT</name>
<proteinExistence type="predicted"/>
<sequence length="38" mass="4273">MKPNSILDRVAQTNLFVRDGVVMKSWLILSGFIMCCSV</sequence>